<organism evidence="1 2">
    <name type="scientific">Arabis nemorensis</name>
    <dbReference type="NCBI Taxonomy" id="586526"/>
    <lineage>
        <taxon>Eukaryota</taxon>
        <taxon>Viridiplantae</taxon>
        <taxon>Streptophyta</taxon>
        <taxon>Embryophyta</taxon>
        <taxon>Tracheophyta</taxon>
        <taxon>Spermatophyta</taxon>
        <taxon>Magnoliopsida</taxon>
        <taxon>eudicotyledons</taxon>
        <taxon>Gunneridae</taxon>
        <taxon>Pentapetalae</taxon>
        <taxon>rosids</taxon>
        <taxon>malvids</taxon>
        <taxon>Brassicales</taxon>
        <taxon>Brassicaceae</taxon>
        <taxon>Arabideae</taxon>
        <taxon>Arabis</taxon>
    </lineage>
</organism>
<dbReference type="Proteomes" id="UP000489600">
    <property type="component" value="Unassembled WGS sequence"/>
</dbReference>
<dbReference type="EMBL" id="CABITT030000004">
    <property type="protein sequence ID" value="VVB01312.1"/>
    <property type="molecule type" value="Genomic_DNA"/>
</dbReference>
<gene>
    <name evidence="1" type="ORF">ANE_LOCUS11756</name>
</gene>
<keyword evidence="2" id="KW-1185">Reference proteome</keyword>
<reference evidence="1" key="1">
    <citation type="submission" date="2019-07" db="EMBL/GenBank/DDBJ databases">
        <authorList>
            <person name="Dittberner H."/>
        </authorList>
    </citation>
    <scope>NUCLEOTIDE SEQUENCE [LARGE SCALE GENOMIC DNA]</scope>
</reference>
<proteinExistence type="predicted"/>
<sequence>MRSSGNVVSRCPWLRSLNQRPRGNGTSLVLAQSSPVNSGAGAGADAEINKALALTVPPIMPGYTKEMRNADLLYVSHSDPTERQARILRVQQSIKEKSG</sequence>
<protein>
    <submittedName>
        <fullName evidence="1">Uncharacterized protein</fullName>
    </submittedName>
</protein>
<evidence type="ECO:0000313" key="1">
    <source>
        <dbReference type="EMBL" id="VVB01312.1"/>
    </source>
</evidence>
<name>A0A565BI45_9BRAS</name>
<dbReference type="AlphaFoldDB" id="A0A565BI45"/>
<comment type="caution">
    <text evidence="1">The sequence shown here is derived from an EMBL/GenBank/DDBJ whole genome shotgun (WGS) entry which is preliminary data.</text>
</comment>
<evidence type="ECO:0000313" key="2">
    <source>
        <dbReference type="Proteomes" id="UP000489600"/>
    </source>
</evidence>
<accession>A0A565BI45</accession>